<dbReference type="InterPro" id="IPR051606">
    <property type="entry name" value="Polyketide_Oxido-like"/>
</dbReference>
<dbReference type="Pfam" id="PF13460">
    <property type="entry name" value="NAD_binding_10"/>
    <property type="match status" value="1"/>
</dbReference>
<dbReference type="PANTHER" id="PTHR43355:SF2">
    <property type="entry name" value="FLAVIN REDUCTASE (NADPH)"/>
    <property type="match status" value="1"/>
</dbReference>
<name>A0A6I6GUY5_9BACT</name>
<dbReference type="InterPro" id="IPR036291">
    <property type="entry name" value="NAD(P)-bd_dom_sf"/>
</dbReference>
<evidence type="ECO:0000259" key="1">
    <source>
        <dbReference type="Pfam" id="PF13460"/>
    </source>
</evidence>
<gene>
    <name evidence="2" type="ORF">GLV81_13370</name>
</gene>
<dbReference type="GO" id="GO:0016646">
    <property type="term" value="F:oxidoreductase activity, acting on the CH-NH group of donors, NAD or NADP as acceptor"/>
    <property type="evidence" value="ECO:0007669"/>
    <property type="project" value="TreeGrafter"/>
</dbReference>
<dbReference type="Proteomes" id="UP000426027">
    <property type="component" value="Chromosome"/>
</dbReference>
<dbReference type="InterPro" id="IPR016040">
    <property type="entry name" value="NAD(P)-bd_dom"/>
</dbReference>
<organism evidence="2 3">
    <name type="scientific">Phnomibacter ginsenosidimutans</name>
    <dbReference type="NCBI Taxonomy" id="2676868"/>
    <lineage>
        <taxon>Bacteria</taxon>
        <taxon>Pseudomonadati</taxon>
        <taxon>Bacteroidota</taxon>
        <taxon>Chitinophagia</taxon>
        <taxon>Chitinophagales</taxon>
        <taxon>Chitinophagaceae</taxon>
        <taxon>Phnomibacter</taxon>
    </lineage>
</organism>
<keyword evidence="3" id="KW-1185">Reference proteome</keyword>
<dbReference type="RefSeq" id="WP_157479312.1">
    <property type="nucleotide sequence ID" value="NZ_CP046566.1"/>
</dbReference>
<reference evidence="2 3" key="1">
    <citation type="submission" date="2019-11" db="EMBL/GenBank/DDBJ databases">
        <authorList>
            <person name="Im W.T."/>
        </authorList>
    </citation>
    <scope>NUCLEOTIDE SEQUENCE [LARGE SCALE GENOMIC DNA]</scope>
    <source>
        <strain evidence="2 3">SB-02</strain>
    </source>
</reference>
<dbReference type="KEGG" id="fls:GLV81_13370"/>
<dbReference type="AlphaFoldDB" id="A0A6I6GUY5"/>
<feature type="domain" description="NAD(P)-binding" evidence="1">
    <location>
        <begin position="7"/>
        <end position="195"/>
    </location>
</feature>
<evidence type="ECO:0000313" key="2">
    <source>
        <dbReference type="EMBL" id="QGW28959.1"/>
    </source>
</evidence>
<accession>A0A6I6GUY5</accession>
<evidence type="ECO:0000313" key="3">
    <source>
        <dbReference type="Proteomes" id="UP000426027"/>
    </source>
</evidence>
<proteinExistence type="predicted"/>
<protein>
    <submittedName>
        <fullName evidence="2">NAD(P)H-binding protein</fullName>
    </submittedName>
</protein>
<dbReference type="Gene3D" id="3.40.50.720">
    <property type="entry name" value="NAD(P)-binding Rossmann-like Domain"/>
    <property type="match status" value="1"/>
</dbReference>
<dbReference type="SUPFAM" id="SSF51735">
    <property type="entry name" value="NAD(P)-binding Rossmann-fold domains"/>
    <property type="match status" value="1"/>
</dbReference>
<sequence>MQVTIFGATGMVGKQLMIHALAKGWKVNAFGRNVDSLIDEDLRSEQLHSIKGYVFDEGDVRKALQGSDAVLSALGGAFDGTDKARSLGIKNIIAQMKATGIRRIVALGGLGVLPDENGNYVMDAPDYPQEYVPVGQEHKQAFEYLKASGLDWTFVCAPNILPKEADNHFMALEEHMPSSWEINAGNLALLMVQEIAFPQYLHHRVGISNIVGD</sequence>
<dbReference type="EMBL" id="CP046566">
    <property type="protein sequence ID" value="QGW28959.1"/>
    <property type="molecule type" value="Genomic_DNA"/>
</dbReference>
<dbReference type="PANTHER" id="PTHR43355">
    <property type="entry name" value="FLAVIN REDUCTASE (NADPH)"/>
    <property type="match status" value="1"/>
</dbReference>